<proteinExistence type="predicted"/>
<reference evidence="1 2" key="1">
    <citation type="submission" date="2014-04" db="EMBL/GenBank/DDBJ databases">
        <authorList>
            <consortium name="DOE Joint Genome Institute"/>
            <person name="Kuo A."/>
            <person name="Ruytinx J."/>
            <person name="Rineau F."/>
            <person name="Colpaert J."/>
            <person name="Kohler A."/>
            <person name="Nagy L.G."/>
            <person name="Floudas D."/>
            <person name="Copeland A."/>
            <person name="Barry K.W."/>
            <person name="Cichocki N."/>
            <person name="Veneault-Fourrey C."/>
            <person name="LaButti K."/>
            <person name="Lindquist E.A."/>
            <person name="Lipzen A."/>
            <person name="Lundell T."/>
            <person name="Morin E."/>
            <person name="Murat C."/>
            <person name="Sun H."/>
            <person name="Tunlid A."/>
            <person name="Henrissat B."/>
            <person name="Grigoriev I.V."/>
            <person name="Hibbett D.S."/>
            <person name="Martin F."/>
            <person name="Nordberg H.P."/>
            <person name="Cantor M.N."/>
            <person name="Hua S.X."/>
        </authorList>
    </citation>
    <scope>NUCLEOTIDE SEQUENCE [LARGE SCALE GENOMIC DNA]</scope>
    <source>
        <strain evidence="1 2">UH-Slu-Lm8-n1</strain>
    </source>
</reference>
<keyword evidence="2" id="KW-1185">Reference proteome</keyword>
<evidence type="ECO:0000313" key="2">
    <source>
        <dbReference type="Proteomes" id="UP000054485"/>
    </source>
</evidence>
<name>A0A0C9ZTG5_9AGAM</name>
<dbReference type="AlphaFoldDB" id="A0A0C9ZTG5"/>
<gene>
    <name evidence="1" type="ORF">CY34DRAFT_138168</name>
</gene>
<protein>
    <submittedName>
        <fullName evidence="1">Unplaced genomic scaffold CY34scaffold_1043, whole genome shotgun sequence</fullName>
    </submittedName>
</protein>
<dbReference type="EMBL" id="KN836174">
    <property type="protein sequence ID" value="KIK32606.1"/>
    <property type="molecule type" value="Genomic_DNA"/>
</dbReference>
<evidence type="ECO:0000313" key="1">
    <source>
        <dbReference type="EMBL" id="KIK32606.1"/>
    </source>
</evidence>
<dbReference type="HOGENOM" id="CLU_2074672_0_0_1"/>
<reference evidence="2" key="2">
    <citation type="submission" date="2015-01" db="EMBL/GenBank/DDBJ databases">
        <title>Evolutionary Origins and Diversification of the Mycorrhizal Mutualists.</title>
        <authorList>
            <consortium name="DOE Joint Genome Institute"/>
            <consortium name="Mycorrhizal Genomics Consortium"/>
            <person name="Kohler A."/>
            <person name="Kuo A."/>
            <person name="Nagy L.G."/>
            <person name="Floudas D."/>
            <person name="Copeland A."/>
            <person name="Barry K.W."/>
            <person name="Cichocki N."/>
            <person name="Veneault-Fourrey C."/>
            <person name="LaButti K."/>
            <person name="Lindquist E.A."/>
            <person name="Lipzen A."/>
            <person name="Lundell T."/>
            <person name="Morin E."/>
            <person name="Murat C."/>
            <person name="Riley R."/>
            <person name="Ohm R."/>
            <person name="Sun H."/>
            <person name="Tunlid A."/>
            <person name="Henrissat B."/>
            <person name="Grigoriev I.V."/>
            <person name="Hibbett D.S."/>
            <person name="Martin F."/>
        </authorList>
    </citation>
    <scope>NUCLEOTIDE SEQUENCE [LARGE SCALE GENOMIC DNA]</scope>
    <source>
        <strain evidence="2">UH-Slu-Lm8-n1</strain>
    </source>
</reference>
<dbReference type="InParanoid" id="A0A0C9ZTG5"/>
<accession>A0A0C9ZTG5</accession>
<sequence length="118" mass="12847">MLRIRSSPCSSSAEVAMLIRCSGQLIPRVSIPSVSAQAEHSSSSITNIINCMGASKPSSSLHHTLTVSFPVYAKNGRRFVHTLKRTRGDLCGAQDRNVVIAVNGKYLPINYLSRCSER</sequence>
<dbReference type="Proteomes" id="UP000054485">
    <property type="component" value="Unassembled WGS sequence"/>
</dbReference>
<organism evidence="1 2">
    <name type="scientific">Suillus luteus UH-Slu-Lm8-n1</name>
    <dbReference type="NCBI Taxonomy" id="930992"/>
    <lineage>
        <taxon>Eukaryota</taxon>
        <taxon>Fungi</taxon>
        <taxon>Dikarya</taxon>
        <taxon>Basidiomycota</taxon>
        <taxon>Agaricomycotina</taxon>
        <taxon>Agaricomycetes</taxon>
        <taxon>Agaricomycetidae</taxon>
        <taxon>Boletales</taxon>
        <taxon>Suillineae</taxon>
        <taxon>Suillaceae</taxon>
        <taxon>Suillus</taxon>
    </lineage>
</organism>